<evidence type="ECO:0000313" key="3">
    <source>
        <dbReference type="Proteomes" id="UP000708208"/>
    </source>
</evidence>
<sequence length="32" mass="3701">SDPPEDITGQFYDNELELARIFEPEKSTKSDE</sequence>
<comment type="caution">
    <text evidence="2">The sequence shown here is derived from an EMBL/GenBank/DDBJ whole genome shotgun (WGS) entry which is preliminary data.</text>
</comment>
<dbReference type="AlphaFoldDB" id="A0A8J2P6J0"/>
<feature type="compositionally biased region" description="Basic and acidic residues" evidence="1">
    <location>
        <begin position="17"/>
        <end position="32"/>
    </location>
</feature>
<evidence type="ECO:0000256" key="1">
    <source>
        <dbReference type="SAM" id="MobiDB-lite"/>
    </source>
</evidence>
<protein>
    <submittedName>
        <fullName evidence="2">Uncharacterized protein</fullName>
    </submittedName>
</protein>
<evidence type="ECO:0000313" key="2">
    <source>
        <dbReference type="EMBL" id="CAG7733820.1"/>
    </source>
</evidence>
<feature type="region of interest" description="Disordered" evidence="1">
    <location>
        <begin position="1"/>
        <end position="32"/>
    </location>
</feature>
<proteinExistence type="predicted"/>
<keyword evidence="3" id="KW-1185">Reference proteome</keyword>
<dbReference type="EMBL" id="CAJVCH010256932">
    <property type="protein sequence ID" value="CAG7733820.1"/>
    <property type="molecule type" value="Genomic_DNA"/>
</dbReference>
<organism evidence="2 3">
    <name type="scientific">Allacma fusca</name>
    <dbReference type="NCBI Taxonomy" id="39272"/>
    <lineage>
        <taxon>Eukaryota</taxon>
        <taxon>Metazoa</taxon>
        <taxon>Ecdysozoa</taxon>
        <taxon>Arthropoda</taxon>
        <taxon>Hexapoda</taxon>
        <taxon>Collembola</taxon>
        <taxon>Symphypleona</taxon>
        <taxon>Sminthuridae</taxon>
        <taxon>Allacma</taxon>
    </lineage>
</organism>
<name>A0A8J2P6J0_9HEXA</name>
<reference evidence="2" key="1">
    <citation type="submission" date="2021-06" db="EMBL/GenBank/DDBJ databases">
        <authorList>
            <person name="Hodson N. C."/>
            <person name="Mongue J. A."/>
            <person name="Jaron S. K."/>
        </authorList>
    </citation>
    <scope>NUCLEOTIDE SEQUENCE</scope>
</reference>
<dbReference type="Proteomes" id="UP000708208">
    <property type="component" value="Unassembled WGS sequence"/>
</dbReference>
<feature type="non-terminal residue" evidence="2">
    <location>
        <position position="1"/>
    </location>
</feature>
<gene>
    <name evidence="2" type="ORF">AFUS01_LOCUS22243</name>
</gene>
<accession>A0A8J2P6J0</accession>